<dbReference type="EMBL" id="JADEWU010000103">
    <property type="protein sequence ID" value="MBE9146500.1"/>
    <property type="molecule type" value="Genomic_DNA"/>
</dbReference>
<sequence>METMKLRSHIGINGILQIQMPTDLKNTSVEVVVVLQPLPSEETQPQYNAWGKLTTKESMTEAVTQIQQLRKKVGLDKNSIREMIEEGRRF</sequence>
<comment type="caution">
    <text evidence="1">The sequence shown here is derived from an EMBL/GenBank/DDBJ whole genome shotgun (WGS) entry which is preliminary data.</text>
</comment>
<organism evidence="1 2">
    <name type="scientific">Planktothrix mougeotii LEGE 06226</name>
    <dbReference type="NCBI Taxonomy" id="1828728"/>
    <lineage>
        <taxon>Bacteria</taxon>
        <taxon>Bacillati</taxon>
        <taxon>Cyanobacteriota</taxon>
        <taxon>Cyanophyceae</taxon>
        <taxon>Oscillatoriophycideae</taxon>
        <taxon>Oscillatoriales</taxon>
        <taxon>Microcoleaceae</taxon>
        <taxon>Planktothrix</taxon>
    </lineage>
</organism>
<evidence type="ECO:0000313" key="2">
    <source>
        <dbReference type="Proteomes" id="UP000640725"/>
    </source>
</evidence>
<dbReference type="Proteomes" id="UP000640725">
    <property type="component" value="Unassembled WGS sequence"/>
</dbReference>
<reference evidence="1 2" key="1">
    <citation type="submission" date="2020-10" db="EMBL/GenBank/DDBJ databases">
        <authorList>
            <person name="Castelo-Branco R."/>
            <person name="Eusebio N."/>
            <person name="Adriana R."/>
            <person name="Vieira A."/>
            <person name="Brugerolle De Fraissinette N."/>
            <person name="Rezende De Castro R."/>
            <person name="Schneider M.P."/>
            <person name="Vasconcelos V."/>
            <person name="Leao P.N."/>
        </authorList>
    </citation>
    <scope>NUCLEOTIDE SEQUENCE [LARGE SCALE GENOMIC DNA]</scope>
    <source>
        <strain evidence="1 2">LEGE 06226</strain>
    </source>
</reference>
<proteinExistence type="predicted"/>
<gene>
    <name evidence="1" type="ORF">IQ236_25220</name>
</gene>
<name>A0ABR9UJ50_9CYAN</name>
<keyword evidence="2" id="KW-1185">Reference proteome</keyword>
<dbReference type="RefSeq" id="WP_190516146.1">
    <property type="nucleotide sequence ID" value="NZ_JADEWU010000103.1"/>
</dbReference>
<evidence type="ECO:0000313" key="1">
    <source>
        <dbReference type="EMBL" id="MBE9146500.1"/>
    </source>
</evidence>
<protein>
    <submittedName>
        <fullName evidence="1">Uncharacterized protein</fullName>
    </submittedName>
</protein>
<accession>A0ABR9UJ50</accession>